<dbReference type="Pfam" id="PF08713">
    <property type="entry name" value="DNA_alkylation"/>
    <property type="match status" value="1"/>
</dbReference>
<accession>A0A1S1YTF8</accession>
<organism evidence="1 2">
    <name type="scientific">Flammeovirga pacifica</name>
    <dbReference type="NCBI Taxonomy" id="915059"/>
    <lineage>
        <taxon>Bacteria</taxon>
        <taxon>Pseudomonadati</taxon>
        <taxon>Bacteroidota</taxon>
        <taxon>Cytophagia</taxon>
        <taxon>Cytophagales</taxon>
        <taxon>Flammeovirgaceae</taxon>
        <taxon>Flammeovirga</taxon>
    </lineage>
</organism>
<gene>
    <name evidence="1" type="ORF">NH26_22120</name>
</gene>
<name>A0A1S1YTF8_FLAPC</name>
<reference evidence="1 2" key="1">
    <citation type="journal article" date="2012" name="Int. J. Syst. Evol. Microbiol.">
        <title>Flammeovirga pacifica sp. nov., isolated from deep-sea sediment.</title>
        <authorList>
            <person name="Xu H."/>
            <person name="Fu Y."/>
            <person name="Yang N."/>
            <person name="Ding Z."/>
            <person name="Lai Q."/>
            <person name="Zeng R."/>
        </authorList>
    </citation>
    <scope>NUCLEOTIDE SEQUENCE [LARGE SCALE GENOMIC DNA]</scope>
    <source>
        <strain evidence="2">DSM 24597 / LMG 26175 / WPAGA1</strain>
    </source>
</reference>
<dbReference type="Proteomes" id="UP000179797">
    <property type="component" value="Unassembled WGS sequence"/>
</dbReference>
<keyword evidence="2" id="KW-1185">Reference proteome</keyword>
<dbReference type="RefSeq" id="WP_044220760.1">
    <property type="nucleotide sequence ID" value="NZ_JRYR02000002.1"/>
</dbReference>
<dbReference type="OrthoDB" id="9797162at2"/>
<dbReference type="Gene3D" id="1.25.40.290">
    <property type="entry name" value="ARM repeat domains"/>
    <property type="match status" value="1"/>
</dbReference>
<comment type="caution">
    <text evidence="1">The sequence shown here is derived from an EMBL/GenBank/DDBJ whole genome shotgun (WGS) entry which is preliminary data.</text>
</comment>
<sequence>MAEPLKNIYSTAFVDLVADSLEEITTSFDRTSFITEVFDTHWEKKELKERTSHMAVIVRGRLDENFKKCVDQLIMMIEYYQKVGYQELMYASLGFIFIPEIIEKYGLDDFPTSIQAFPKITPFTSCEFAVRPFIIKNQQKMLEVAFEWSKHENEHVRRLSSEGTRPRLPWGVAFPALKKDPLPLMAILENLKNDSSEYVRRSVANNLNDISKDHPQFMIDIANKWMGETIETDALIKHACRTLLKEGRCEVLQLFGYASPKTFEIKDFTILSPKVKFGGALDFQFEIINTSSKLEKVRIEYGLYFLKKNGTHSKKVFKISEGEYKGKKTRIIQRQQSFRRITTRTYYAGIHQVSLIINGQESEKLSFELCD</sequence>
<dbReference type="SUPFAM" id="SSF48371">
    <property type="entry name" value="ARM repeat"/>
    <property type="match status" value="1"/>
</dbReference>
<protein>
    <recommendedName>
        <fullName evidence="3">DNA alkylation repair protein</fullName>
    </recommendedName>
</protein>
<dbReference type="InterPro" id="IPR014825">
    <property type="entry name" value="DNA_alkylation"/>
</dbReference>
<dbReference type="EMBL" id="JRYR02000002">
    <property type="protein sequence ID" value="OHX64298.1"/>
    <property type="molecule type" value="Genomic_DNA"/>
</dbReference>
<evidence type="ECO:0008006" key="3">
    <source>
        <dbReference type="Google" id="ProtNLM"/>
    </source>
</evidence>
<dbReference type="STRING" id="915059.NH26_22120"/>
<evidence type="ECO:0000313" key="2">
    <source>
        <dbReference type="Proteomes" id="UP000179797"/>
    </source>
</evidence>
<dbReference type="InterPro" id="IPR016024">
    <property type="entry name" value="ARM-type_fold"/>
</dbReference>
<dbReference type="AlphaFoldDB" id="A0A1S1YTF8"/>
<evidence type="ECO:0000313" key="1">
    <source>
        <dbReference type="EMBL" id="OHX64298.1"/>
    </source>
</evidence>
<proteinExistence type="predicted"/>